<dbReference type="AlphaFoldDB" id="A0AAV5WSM7"/>
<feature type="domain" description="Thioredoxin" evidence="11">
    <location>
        <begin position="1"/>
        <end position="167"/>
    </location>
</feature>
<dbReference type="CDD" id="cd03016">
    <property type="entry name" value="PRX_1cys"/>
    <property type="match status" value="1"/>
</dbReference>
<accession>A0AAV5WSM7</accession>
<dbReference type="GO" id="GO:0045454">
    <property type="term" value="P:cell redox homeostasis"/>
    <property type="evidence" value="ECO:0007669"/>
    <property type="project" value="TreeGrafter"/>
</dbReference>
<evidence type="ECO:0000256" key="3">
    <source>
        <dbReference type="ARBA" id="ARBA00023002"/>
    </source>
</evidence>
<keyword evidence="2 9" id="KW-0049">Antioxidant</keyword>
<comment type="caution">
    <text evidence="12">The sequence shown here is derived from an EMBL/GenBank/DDBJ whole genome shotgun (WGS) entry which is preliminary data.</text>
</comment>
<dbReference type="Gene3D" id="3.40.30.10">
    <property type="entry name" value="Glutaredoxin"/>
    <property type="match status" value="1"/>
</dbReference>
<dbReference type="GO" id="GO:0051920">
    <property type="term" value="F:peroxiredoxin activity"/>
    <property type="evidence" value="ECO:0007669"/>
    <property type="project" value="InterPro"/>
</dbReference>
<dbReference type="PROSITE" id="PS51352">
    <property type="entry name" value="THIOREDOXIN_2"/>
    <property type="match status" value="1"/>
</dbReference>
<comment type="similarity">
    <text evidence="5">Belongs to the peroxiredoxin family. Prx6 subfamily.</text>
</comment>
<evidence type="ECO:0000259" key="11">
    <source>
        <dbReference type="PROSITE" id="PS51352"/>
    </source>
</evidence>
<dbReference type="Pfam" id="PF00578">
    <property type="entry name" value="AhpC-TSA"/>
    <property type="match status" value="1"/>
</dbReference>
<evidence type="ECO:0000256" key="2">
    <source>
        <dbReference type="ARBA" id="ARBA00022862"/>
    </source>
</evidence>
<evidence type="ECO:0000256" key="9">
    <source>
        <dbReference type="PIRNR" id="PIRNR000239"/>
    </source>
</evidence>
<protein>
    <recommendedName>
        <fullName evidence="6">1-Cys peroxiredoxin</fullName>
    </recommendedName>
</protein>
<gene>
    <name evidence="12" type="ORF">PFISCL1PPCAC_24039</name>
</gene>
<dbReference type="InterPro" id="IPR000866">
    <property type="entry name" value="AhpC/TSA"/>
</dbReference>
<evidence type="ECO:0000313" key="13">
    <source>
        <dbReference type="Proteomes" id="UP001432322"/>
    </source>
</evidence>
<evidence type="ECO:0000256" key="10">
    <source>
        <dbReference type="PIRSR" id="PIRSR000239-1"/>
    </source>
</evidence>
<keyword evidence="13" id="KW-1185">Reference proteome</keyword>
<dbReference type="InterPro" id="IPR013766">
    <property type="entry name" value="Thioredoxin_domain"/>
</dbReference>
<dbReference type="GO" id="GO:0005829">
    <property type="term" value="C:cytosol"/>
    <property type="evidence" value="ECO:0007669"/>
    <property type="project" value="TreeGrafter"/>
</dbReference>
<feature type="active site" description="Cysteine sulfenic acid (-SOH) intermediate; for peroxidase activity" evidence="10">
    <location>
        <position position="45"/>
    </location>
</feature>
<dbReference type="FunFam" id="3.40.30.10:FF:000011">
    <property type="entry name" value="Peroxiredoxin PRX1"/>
    <property type="match status" value="1"/>
</dbReference>
<dbReference type="Gene3D" id="3.30.1020.10">
    <property type="entry name" value="Antioxidant, Horf6, Chain A, domain2"/>
    <property type="match status" value="1"/>
</dbReference>
<evidence type="ECO:0000256" key="1">
    <source>
        <dbReference type="ARBA" id="ARBA00022559"/>
    </source>
</evidence>
<reference evidence="12" key="1">
    <citation type="submission" date="2023-10" db="EMBL/GenBank/DDBJ databases">
        <title>Genome assembly of Pristionchus species.</title>
        <authorList>
            <person name="Yoshida K."/>
            <person name="Sommer R.J."/>
        </authorList>
    </citation>
    <scope>NUCLEOTIDE SEQUENCE</scope>
    <source>
        <strain evidence="12">RS5133</strain>
    </source>
</reference>
<keyword evidence="4 9" id="KW-0676">Redox-active center</keyword>
<dbReference type="PANTHER" id="PTHR43503:SF4">
    <property type="entry name" value="PEROXIREDOXIN-6"/>
    <property type="match status" value="1"/>
</dbReference>
<organism evidence="12 13">
    <name type="scientific">Pristionchus fissidentatus</name>
    <dbReference type="NCBI Taxonomy" id="1538716"/>
    <lineage>
        <taxon>Eukaryota</taxon>
        <taxon>Metazoa</taxon>
        <taxon>Ecdysozoa</taxon>
        <taxon>Nematoda</taxon>
        <taxon>Chromadorea</taxon>
        <taxon>Rhabditida</taxon>
        <taxon>Rhabditina</taxon>
        <taxon>Diplogasteromorpha</taxon>
        <taxon>Diplogasteroidea</taxon>
        <taxon>Neodiplogasteridae</taxon>
        <taxon>Pristionchus</taxon>
    </lineage>
</organism>
<evidence type="ECO:0000256" key="4">
    <source>
        <dbReference type="ARBA" id="ARBA00023284"/>
    </source>
</evidence>
<dbReference type="InterPro" id="IPR036249">
    <property type="entry name" value="Thioredoxin-like_sf"/>
</dbReference>
<dbReference type="PIRSF" id="PIRSF000239">
    <property type="entry name" value="AHPC"/>
    <property type="match status" value="1"/>
</dbReference>
<dbReference type="SUPFAM" id="SSF52833">
    <property type="entry name" value="Thioredoxin-like"/>
    <property type="match status" value="1"/>
</dbReference>
<dbReference type="FunFam" id="3.30.1020.10:FF:000001">
    <property type="entry name" value="1-Cys peroxiredoxin"/>
    <property type="match status" value="1"/>
</dbReference>
<evidence type="ECO:0000256" key="5">
    <source>
        <dbReference type="ARBA" id="ARBA00025719"/>
    </source>
</evidence>
<dbReference type="Pfam" id="PF10417">
    <property type="entry name" value="1-cysPrx_C"/>
    <property type="match status" value="1"/>
</dbReference>
<sequence>MKLGDIIPNFSCETDRGRIDSFHDWIGNGSWAIIFSHPADFTPVCTTELARAAQLAPEFEKRGVKLIALSIDSASSHRAWIDDIAAYAGDIEKEKFPFPIIADDSRHLSESLGMIDPEEINAQGIALSARAVLVIGPDRKLKLQILYPATTGRNFDEILRVVDSLLLTAKHKVATPVDWRAGDACMIQPTVSSDEATVLFPQMEKKELPSGKEYLRMTPMPTD</sequence>
<dbReference type="EMBL" id="BTSY01000006">
    <property type="protein sequence ID" value="GMT32742.1"/>
    <property type="molecule type" value="Genomic_DNA"/>
</dbReference>
<proteinExistence type="inferred from homology"/>
<evidence type="ECO:0000256" key="8">
    <source>
        <dbReference type="ARBA" id="ARBA00051132"/>
    </source>
</evidence>
<comment type="catalytic activity">
    <reaction evidence="8">
        <text>a hydroperoxide + [protein]-dithiol = [protein]-disulfide + an alcohol + H2O</text>
        <dbReference type="Rhea" id="RHEA:10008"/>
        <dbReference type="Rhea" id="RHEA-COMP:10593"/>
        <dbReference type="Rhea" id="RHEA-COMP:10594"/>
        <dbReference type="ChEBI" id="CHEBI:15377"/>
        <dbReference type="ChEBI" id="CHEBI:29950"/>
        <dbReference type="ChEBI" id="CHEBI:30879"/>
        <dbReference type="ChEBI" id="CHEBI:35924"/>
        <dbReference type="ChEBI" id="CHEBI:50058"/>
    </reaction>
</comment>
<dbReference type="InterPro" id="IPR024706">
    <property type="entry name" value="Peroxiredoxin_AhpC-typ"/>
</dbReference>
<dbReference type="PANTHER" id="PTHR43503">
    <property type="entry name" value="MCG48959-RELATED"/>
    <property type="match status" value="1"/>
</dbReference>
<dbReference type="Proteomes" id="UP001432322">
    <property type="component" value="Unassembled WGS sequence"/>
</dbReference>
<keyword evidence="3 9" id="KW-0560">Oxidoreductase</keyword>
<keyword evidence="1 9" id="KW-0575">Peroxidase</keyword>
<evidence type="ECO:0000256" key="6">
    <source>
        <dbReference type="ARBA" id="ARBA00026176"/>
    </source>
</evidence>
<name>A0AAV5WSM7_9BILA</name>
<dbReference type="InterPro" id="IPR045020">
    <property type="entry name" value="PRX_1cys"/>
</dbReference>
<dbReference type="GO" id="GO:0005739">
    <property type="term" value="C:mitochondrion"/>
    <property type="evidence" value="ECO:0007669"/>
    <property type="project" value="TreeGrafter"/>
</dbReference>
<evidence type="ECO:0000256" key="7">
    <source>
        <dbReference type="ARBA" id="ARBA00037420"/>
    </source>
</evidence>
<dbReference type="InterPro" id="IPR019479">
    <property type="entry name" value="Peroxiredoxin_C"/>
</dbReference>
<evidence type="ECO:0000313" key="12">
    <source>
        <dbReference type="EMBL" id="GMT32742.1"/>
    </source>
</evidence>
<comment type="function">
    <text evidence="7">Thiol-specific peroxidase that catalyzes the reduction of hydrogen peroxide and organic hydroperoxides to water and alcohols, respectively. Plays a role in cell protection against oxidative stress by detoxifying peroxides.</text>
</comment>